<gene>
    <name evidence="1" type="ORF">SAMN04488108_3367</name>
</gene>
<name>A0A1M7ZHK8_9BACT</name>
<dbReference type="PROSITE" id="PS51257">
    <property type="entry name" value="PROKAR_LIPOPROTEIN"/>
    <property type="match status" value="1"/>
</dbReference>
<evidence type="ECO:0000313" key="1">
    <source>
        <dbReference type="EMBL" id="SHO64312.1"/>
    </source>
</evidence>
<proteinExistence type="predicted"/>
<dbReference type="RefSeq" id="WP_073572982.1">
    <property type="nucleotide sequence ID" value="NZ_FRXN01000005.1"/>
</dbReference>
<protein>
    <submittedName>
        <fullName evidence="1">Uncharacterized protein</fullName>
    </submittedName>
</protein>
<dbReference type="Proteomes" id="UP000184609">
    <property type="component" value="Unassembled WGS sequence"/>
</dbReference>
<organism evidence="1 2">
    <name type="scientific">Algoriphagus zhangzhouensis</name>
    <dbReference type="NCBI Taxonomy" id="1073327"/>
    <lineage>
        <taxon>Bacteria</taxon>
        <taxon>Pseudomonadati</taxon>
        <taxon>Bacteroidota</taxon>
        <taxon>Cytophagia</taxon>
        <taxon>Cytophagales</taxon>
        <taxon>Cyclobacteriaceae</taxon>
        <taxon>Algoriphagus</taxon>
    </lineage>
</organism>
<sequence length="623" mass="71753">MKTSYIVLILFILSCSSKTQEDKNTPGAIEVIDGAKDSLSEGVEKGFLETIKSAKAKNLPQIEKTNFDSFFDEDDYTHIDFKALKLDQVYPDLNFENLNVRAIDMYTLLIRDDYHSVVVTVLKSDNEMESILINYNAEGDIIDHELVSYDEIAEGMSQVVSRISENLLTVNQIYWGDSKEIEQVEYEIRWDGTIEKVDTKNLNEFFEDFELIDKVLTELKLDWVQTKNSMIKTKVYPENPNETFLAIPEIVDEGEQYFELNSHIIIADNQTGKITHQFFESNQTNQWVSDAIELREINIDTAQFQLSEKTKAYGLQVDYLGMSRVNPYSNKTLSLFIKSGDKLKKILSNYSIKDFGGEWDGNCDGEFESEEKIVFLSPNKTKGYFDLLVNKKISETRNYQDEDEECQSENSYQIKNTILKFDGTKYIEVEDGFESKSYPQIHPKKLENLQQDNFHIDQAYELNGQKIITGNYIPEKGKHYTSSTESQFEWGDRLLLLDSENDLVFQSLGFGDLYHFEPHFYTAEASNKIIIICQKAFEYPFGGEVFILEENAKKHVGTLDIEGNEEKDFLTEIVEIHEVESSLVFAIKSNYLMLKPGEEFSTKVSNAIYVYQGNQLVLKTNTP</sequence>
<dbReference type="EMBL" id="FRXN01000005">
    <property type="protein sequence ID" value="SHO64312.1"/>
    <property type="molecule type" value="Genomic_DNA"/>
</dbReference>
<accession>A0A1M7ZHK8</accession>
<dbReference type="STRING" id="1073327.SAMN04488108_3367"/>
<reference evidence="2" key="1">
    <citation type="submission" date="2016-12" db="EMBL/GenBank/DDBJ databases">
        <authorList>
            <person name="Varghese N."/>
            <person name="Submissions S."/>
        </authorList>
    </citation>
    <scope>NUCLEOTIDE SEQUENCE [LARGE SCALE GENOMIC DNA]</scope>
    <source>
        <strain evidence="2">DSM 25035</strain>
    </source>
</reference>
<dbReference type="AlphaFoldDB" id="A0A1M7ZHK8"/>
<dbReference type="OrthoDB" id="1187902at2"/>
<keyword evidence="2" id="KW-1185">Reference proteome</keyword>
<evidence type="ECO:0000313" key="2">
    <source>
        <dbReference type="Proteomes" id="UP000184609"/>
    </source>
</evidence>